<evidence type="ECO:0000313" key="2">
    <source>
        <dbReference type="Proteomes" id="UP000675882"/>
    </source>
</evidence>
<dbReference type="GO" id="GO:0003677">
    <property type="term" value="F:DNA binding"/>
    <property type="evidence" value="ECO:0007669"/>
    <property type="project" value="UniProtKB-KW"/>
</dbReference>
<dbReference type="EMBL" id="CAJNBL010000040">
    <property type="protein sequence ID" value="CAE6730755.1"/>
    <property type="molecule type" value="Genomic_DNA"/>
</dbReference>
<protein>
    <submittedName>
        <fullName evidence="1">DNA-binding transcriptional regulator YlbG</fullName>
    </submittedName>
</protein>
<name>A0A916FA74_9PROT</name>
<keyword evidence="1" id="KW-0238">DNA-binding</keyword>
<accession>A0A916FA74</accession>
<dbReference type="Proteomes" id="UP000675882">
    <property type="component" value="Unassembled WGS sequence"/>
</dbReference>
<comment type="caution">
    <text evidence="1">The sequence shown here is derived from an EMBL/GenBank/DDBJ whole genome shotgun (WGS) entry which is preliminary data.</text>
</comment>
<organism evidence="1 2">
    <name type="scientific">Candidatus Nitrotoga fabula</name>
    <dbReference type="NCBI Taxonomy" id="2182327"/>
    <lineage>
        <taxon>Bacteria</taxon>
        <taxon>Pseudomonadati</taxon>
        <taxon>Pseudomonadota</taxon>
        <taxon>Betaproteobacteria</taxon>
        <taxon>Nitrosomonadales</taxon>
        <taxon>Gallionellaceae</taxon>
        <taxon>Candidatus Nitrotoga</taxon>
    </lineage>
</organism>
<keyword evidence="2" id="KW-1185">Reference proteome</keyword>
<evidence type="ECO:0000313" key="1">
    <source>
        <dbReference type="EMBL" id="CAE6730755.1"/>
    </source>
</evidence>
<proteinExistence type="predicted"/>
<gene>
    <name evidence="1" type="primary">ylbG</name>
    <name evidence="1" type="ORF">NTGZN8_50033</name>
</gene>
<sequence>MSSVQQNVIKHKSGLLNLAAELGNVSRACKVMGFPSHTFYRYQSAIDEGGIEALIDANRRKPTIKNCVEEATEAAVTSFALEHLSFGQVHVSNELRKRGIFISPSGVCSIWLRQNLESLKKRLSSLERHVAETG</sequence>
<dbReference type="AlphaFoldDB" id="A0A916FA74"/>
<dbReference type="Pfam" id="PF13551">
    <property type="entry name" value="HTH_29"/>
    <property type="match status" value="1"/>
</dbReference>
<reference evidence="1" key="1">
    <citation type="submission" date="2021-02" db="EMBL/GenBank/DDBJ databases">
        <authorList>
            <person name="Han P."/>
        </authorList>
    </citation>
    <scope>NUCLEOTIDE SEQUENCE</scope>
    <source>
        <strain evidence="1">Candidatus Nitrotoga sp. ZN8</strain>
    </source>
</reference>